<evidence type="ECO:0000259" key="10">
    <source>
        <dbReference type="Pfam" id="PF02770"/>
    </source>
</evidence>
<dbReference type="FunFam" id="2.40.110.10:FF:000001">
    <property type="entry name" value="Acyl-CoA dehydrogenase, mitochondrial"/>
    <property type="match status" value="1"/>
</dbReference>
<evidence type="ECO:0000256" key="4">
    <source>
        <dbReference type="ARBA" id="ARBA00022456"/>
    </source>
</evidence>
<dbReference type="Pfam" id="PF00441">
    <property type="entry name" value="Acyl-CoA_dh_1"/>
    <property type="match status" value="1"/>
</dbReference>
<dbReference type="SUPFAM" id="SSF47203">
    <property type="entry name" value="Acyl-CoA dehydrogenase C-terminal domain-like"/>
    <property type="match status" value="1"/>
</dbReference>
<dbReference type="GO" id="GO:0009083">
    <property type="term" value="P:branched-chain amino acid catabolic process"/>
    <property type="evidence" value="ECO:0007669"/>
    <property type="project" value="UniProtKB-KW"/>
</dbReference>
<dbReference type="InterPro" id="IPR006089">
    <property type="entry name" value="Acyl-CoA_DH_CS"/>
</dbReference>
<evidence type="ECO:0000313" key="12">
    <source>
        <dbReference type="EMBL" id="TFC52162.1"/>
    </source>
</evidence>
<dbReference type="PANTHER" id="PTHR43831">
    <property type="entry name" value="ISOBUTYRYL-COA DEHYDROGENASE"/>
    <property type="match status" value="1"/>
</dbReference>
<keyword evidence="6 8" id="KW-0274">FAD</keyword>
<keyword evidence="4" id="KW-0101">Branched-chain amino acid catabolism</keyword>
<evidence type="ECO:0000256" key="3">
    <source>
        <dbReference type="ARBA" id="ARBA00009347"/>
    </source>
</evidence>
<feature type="domain" description="Acyl-CoA dehydrogenase/oxidase N-terminal" evidence="11">
    <location>
        <begin position="5"/>
        <end position="116"/>
    </location>
</feature>
<gene>
    <name evidence="12" type="ORF">E3O49_02485</name>
</gene>
<evidence type="ECO:0000313" key="13">
    <source>
        <dbReference type="Proteomes" id="UP000297403"/>
    </source>
</evidence>
<comment type="similarity">
    <text evidence="3 8">Belongs to the acyl-CoA dehydrogenase family.</text>
</comment>
<dbReference type="GO" id="GO:0003995">
    <property type="term" value="F:acyl-CoA dehydrogenase activity"/>
    <property type="evidence" value="ECO:0007669"/>
    <property type="project" value="InterPro"/>
</dbReference>
<dbReference type="FunFam" id="1.20.140.10:FF:000001">
    <property type="entry name" value="Acyl-CoA dehydrogenase"/>
    <property type="match status" value="1"/>
</dbReference>
<dbReference type="Gene3D" id="1.20.140.10">
    <property type="entry name" value="Butyryl-CoA Dehydrogenase, subunit A, domain 3"/>
    <property type="match status" value="1"/>
</dbReference>
<dbReference type="Pfam" id="PF02770">
    <property type="entry name" value="Acyl-CoA_dh_M"/>
    <property type="match status" value="1"/>
</dbReference>
<dbReference type="EMBL" id="SOFY01000011">
    <property type="protein sequence ID" value="TFC52162.1"/>
    <property type="molecule type" value="Genomic_DNA"/>
</dbReference>
<dbReference type="PROSITE" id="PS00073">
    <property type="entry name" value="ACYL_COA_DH_2"/>
    <property type="match status" value="1"/>
</dbReference>
<dbReference type="FunFam" id="1.10.540.10:FF:000002">
    <property type="entry name" value="Acyl-CoA dehydrogenase FadE19"/>
    <property type="match status" value="1"/>
</dbReference>
<evidence type="ECO:0000256" key="1">
    <source>
        <dbReference type="ARBA" id="ARBA00001974"/>
    </source>
</evidence>
<dbReference type="RefSeq" id="WP_134366260.1">
    <property type="nucleotide sequence ID" value="NZ_SOFY01000011.1"/>
</dbReference>
<dbReference type="PROSITE" id="PS00072">
    <property type="entry name" value="ACYL_COA_DH_1"/>
    <property type="match status" value="1"/>
</dbReference>
<evidence type="ECO:0000256" key="8">
    <source>
        <dbReference type="RuleBase" id="RU362125"/>
    </source>
</evidence>
<evidence type="ECO:0000256" key="6">
    <source>
        <dbReference type="ARBA" id="ARBA00022827"/>
    </source>
</evidence>
<sequence>MFELTDEQHAIVDMVRSFAAESLAPQAVTRDETKHFPLDVFAAAGALGMGGIYVREDVGGSGLSRRDAVLIFEELAHGDPSIAAYMSIHNMVAWMIDTFGTDDQRRRWVPGLASMESLGSYCLTEPDAGSDAAALRTRADRDGDEYVLNGVKQFVSGAGASSVYIVMARTGDPGSGGISAIVVPAGTPGLSFGANEKKMGWNAQPTRQVILDNVRVPVGNRLGAEGDGFGIAMKGLNGGRINMGACSLGGAQWALNQAVRYLTERSAFGAPLIERQALLFELADMDTELETARTLLWRAADALDRGAPDRVRLCAMAKRVATDAGFSVANRALQLHGGYGYLADYGIEKVVRDLRVHQILEGSNEIMRLIIGRALTEQPAAPKPAPQQAGRS</sequence>
<dbReference type="Proteomes" id="UP000297403">
    <property type="component" value="Unassembled WGS sequence"/>
</dbReference>
<dbReference type="InterPro" id="IPR009075">
    <property type="entry name" value="AcylCo_DH/oxidase_C"/>
</dbReference>
<keyword evidence="13" id="KW-1185">Reference proteome</keyword>
<dbReference type="Gene3D" id="2.40.110.10">
    <property type="entry name" value="Butyryl-CoA Dehydrogenase, subunit A, domain 2"/>
    <property type="match status" value="1"/>
</dbReference>
<dbReference type="InterPro" id="IPR006091">
    <property type="entry name" value="Acyl-CoA_Oxase/DH_mid-dom"/>
</dbReference>
<name>A0AAQ2C8J7_9MICO</name>
<dbReference type="PIRSF" id="PIRSF016578">
    <property type="entry name" value="HsaA"/>
    <property type="match status" value="1"/>
</dbReference>
<dbReference type="InterPro" id="IPR009100">
    <property type="entry name" value="AcylCoA_DH/oxidase_NM_dom_sf"/>
</dbReference>
<dbReference type="InterPro" id="IPR046373">
    <property type="entry name" value="Acyl-CoA_Oxase/DH_mid-dom_sf"/>
</dbReference>
<dbReference type="InterPro" id="IPR013786">
    <property type="entry name" value="AcylCoA_DH/ox_N"/>
</dbReference>
<dbReference type="InterPro" id="IPR037069">
    <property type="entry name" value="AcylCoA_DH/ox_N_sf"/>
</dbReference>
<proteinExistence type="inferred from homology"/>
<comment type="pathway">
    <text evidence="2">Amino-acid degradation; L-valine degradation.</text>
</comment>
<evidence type="ECO:0000259" key="11">
    <source>
        <dbReference type="Pfam" id="PF02771"/>
    </source>
</evidence>
<dbReference type="AlphaFoldDB" id="A0AAQ2C8J7"/>
<dbReference type="InterPro" id="IPR036250">
    <property type="entry name" value="AcylCo_DH-like_C"/>
</dbReference>
<reference evidence="12 13" key="1">
    <citation type="submission" date="2019-03" db="EMBL/GenBank/DDBJ databases">
        <title>Genomics of glacier-inhabiting Cryobacterium strains.</title>
        <authorList>
            <person name="Liu Q."/>
            <person name="Xin Y.-H."/>
        </authorList>
    </citation>
    <scope>NUCLEOTIDE SEQUENCE [LARGE SCALE GENOMIC DNA]</scope>
    <source>
        <strain evidence="13">TMT1-22</strain>
    </source>
</reference>
<accession>A0AAQ2C8J7</accession>
<comment type="caution">
    <text evidence="12">The sequence shown here is derived from an EMBL/GenBank/DDBJ whole genome shotgun (WGS) entry which is preliminary data.</text>
</comment>
<dbReference type="Pfam" id="PF02771">
    <property type="entry name" value="Acyl-CoA_dh_N"/>
    <property type="match status" value="1"/>
</dbReference>
<keyword evidence="5 8" id="KW-0285">Flavoprotein</keyword>
<organism evidence="12 13">
    <name type="scientific">Cryobacterium shii</name>
    <dbReference type="NCBI Taxonomy" id="1259235"/>
    <lineage>
        <taxon>Bacteria</taxon>
        <taxon>Bacillati</taxon>
        <taxon>Actinomycetota</taxon>
        <taxon>Actinomycetes</taxon>
        <taxon>Micrococcales</taxon>
        <taxon>Microbacteriaceae</taxon>
        <taxon>Cryobacterium</taxon>
    </lineage>
</organism>
<evidence type="ECO:0000259" key="9">
    <source>
        <dbReference type="Pfam" id="PF00441"/>
    </source>
</evidence>
<comment type="cofactor">
    <cofactor evidence="1 8">
        <name>FAD</name>
        <dbReference type="ChEBI" id="CHEBI:57692"/>
    </cofactor>
</comment>
<dbReference type="PANTHER" id="PTHR43831:SF1">
    <property type="entry name" value="ISOBUTYRYL-COA DEHYDROGENASE, MITOCHONDRIAL"/>
    <property type="match status" value="1"/>
</dbReference>
<evidence type="ECO:0000256" key="2">
    <source>
        <dbReference type="ARBA" id="ARBA00005109"/>
    </source>
</evidence>
<evidence type="ECO:0000256" key="7">
    <source>
        <dbReference type="ARBA" id="ARBA00023002"/>
    </source>
</evidence>
<dbReference type="SUPFAM" id="SSF56645">
    <property type="entry name" value="Acyl-CoA dehydrogenase NM domain-like"/>
    <property type="match status" value="1"/>
</dbReference>
<dbReference type="GO" id="GO:0050660">
    <property type="term" value="F:flavin adenine dinucleotide binding"/>
    <property type="evidence" value="ECO:0007669"/>
    <property type="project" value="InterPro"/>
</dbReference>
<dbReference type="Gene3D" id="1.10.540.10">
    <property type="entry name" value="Acyl-CoA dehydrogenase/oxidase, N-terminal domain"/>
    <property type="match status" value="1"/>
</dbReference>
<feature type="domain" description="Acyl-CoA dehydrogenase/oxidase C-terminal" evidence="9">
    <location>
        <begin position="226"/>
        <end position="375"/>
    </location>
</feature>
<protein>
    <submittedName>
        <fullName evidence="12">Acyl-CoA dehydrogenase</fullName>
    </submittedName>
</protein>
<evidence type="ECO:0000256" key="5">
    <source>
        <dbReference type="ARBA" id="ARBA00022630"/>
    </source>
</evidence>
<dbReference type="InterPro" id="IPR052547">
    <property type="entry name" value="Mito_Isobutyryl-CoADH"/>
</dbReference>
<feature type="domain" description="Acyl-CoA oxidase/dehydrogenase middle" evidence="10">
    <location>
        <begin position="121"/>
        <end position="214"/>
    </location>
</feature>
<keyword evidence="7 8" id="KW-0560">Oxidoreductase</keyword>